<evidence type="ECO:0000313" key="3">
    <source>
        <dbReference type="Proteomes" id="UP001497744"/>
    </source>
</evidence>
<organism evidence="2 3">
    <name type="scientific">Babesia caballi</name>
    <dbReference type="NCBI Taxonomy" id="5871"/>
    <lineage>
        <taxon>Eukaryota</taxon>
        <taxon>Sar</taxon>
        <taxon>Alveolata</taxon>
        <taxon>Apicomplexa</taxon>
        <taxon>Aconoidasida</taxon>
        <taxon>Piroplasmida</taxon>
        <taxon>Babesiidae</taxon>
        <taxon>Babesia</taxon>
    </lineage>
</organism>
<gene>
    <name evidence="2" type="ORF">BcabD6B2_37430</name>
</gene>
<evidence type="ECO:0000313" key="2">
    <source>
        <dbReference type="EMBL" id="GIX64308.1"/>
    </source>
</evidence>
<sequence length="283" mass="30542">MVHSAKKQRSEGHLSPFGAHCPVGGSLQTSEATAEHVAGLSGIVKLNVGGSPYVTTYRTLLAHEGSRFAVYFRQLFAHLAHNAPASTVGDDFLLIAYDRAASSPTVFIDRDGARFSYILDYLRDGDVALPADPSLCRALLQDARYFRLPGLEITISHFLSTTAQGMHTPRLSHKQEGTPVKCAGMGSALSEPGRLLTADGASACSQRLYSLGSSASTSAMVHTFEDSQSRLCSQHSYDEDLLSSQKSVYQIDENDNIEDSGVFVQTTPLSRLGKTEFSTSVDF</sequence>
<dbReference type="GeneID" id="94195789"/>
<dbReference type="InterPro" id="IPR003131">
    <property type="entry name" value="T1-type_BTB"/>
</dbReference>
<reference evidence="2 3" key="1">
    <citation type="submission" date="2021-06" db="EMBL/GenBank/DDBJ databases">
        <title>Genome sequence of Babesia caballi.</title>
        <authorList>
            <person name="Yamagishi J."/>
            <person name="Kidaka T."/>
            <person name="Ochi A."/>
        </authorList>
    </citation>
    <scope>NUCLEOTIDE SEQUENCE [LARGE SCALE GENOMIC DNA]</scope>
    <source>
        <strain evidence="2">USDA-D6B2</strain>
    </source>
</reference>
<name>A0AAV4LX22_BABCB</name>
<proteinExistence type="predicted"/>
<dbReference type="RefSeq" id="XP_067716377.1">
    <property type="nucleotide sequence ID" value="XM_067860276.1"/>
</dbReference>
<dbReference type="Proteomes" id="UP001497744">
    <property type="component" value="Unassembled WGS sequence"/>
</dbReference>
<dbReference type="CDD" id="cd18316">
    <property type="entry name" value="BTB_POZ_KCTD-like"/>
    <property type="match status" value="1"/>
</dbReference>
<dbReference type="AlphaFoldDB" id="A0AAV4LX22"/>
<dbReference type="InterPro" id="IPR000210">
    <property type="entry name" value="BTB/POZ_dom"/>
</dbReference>
<comment type="caution">
    <text evidence="2">The sequence shown here is derived from an EMBL/GenBank/DDBJ whole genome shotgun (WGS) entry which is preliminary data.</text>
</comment>
<evidence type="ECO:0000259" key="1">
    <source>
        <dbReference type="PROSITE" id="PS50097"/>
    </source>
</evidence>
<dbReference type="InterPro" id="IPR011333">
    <property type="entry name" value="SKP1/BTB/POZ_sf"/>
</dbReference>
<dbReference type="Gene3D" id="3.30.710.10">
    <property type="entry name" value="Potassium Channel Kv1.1, Chain A"/>
    <property type="match status" value="1"/>
</dbReference>
<dbReference type="SMART" id="SM00225">
    <property type="entry name" value="BTB"/>
    <property type="match status" value="1"/>
</dbReference>
<dbReference type="PROSITE" id="PS50097">
    <property type="entry name" value="BTB"/>
    <property type="match status" value="1"/>
</dbReference>
<dbReference type="Pfam" id="PF02214">
    <property type="entry name" value="BTB_2"/>
    <property type="match status" value="1"/>
</dbReference>
<dbReference type="SUPFAM" id="SSF54695">
    <property type="entry name" value="POZ domain"/>
    <property type="match status" value="1"/>
</dbReference>
<accession>A0AAV4LX22</accession>
<dbReference type="GO" id="GO:0051260">
    <property type="term" value="P:protein homooligomerization"/>
    <property type="evidence" value="ECO:0007669"/>
    <property type="project" value="InterPro"/>
</dbReference>
<protein>
    <submittedName>
        <fullName evidence="2">BTB/POZ domain-containing protein KCTD12-like</fullName>
    </submittedName>
</protein>
<dbReference type="PANTHER" id="PTHR14499:SF135">
    <property type="entry name" value="BTB DOMAIN-CONTAINING PROTEIN-RELATED"/>
    <property type="match status" value="1"/>
</dbReference>
<dbReference type="PANTHER" id="PTHR14499">
    <property type="entry name" value="POTASSIUM CHANNEL TETRAMERIZATION DOMAIN-CONTAINING"/>
    <property type="match status" value="1"/>
</dbReference>
<feature type="domain" description="BTB" evidence="1">
    <location>
        <begin position="44"/>
        <end position="131"/>
    </location>
</feature>
<keyword evidence="3" id="KW-1185">Reference proteome</keyword>
<dbReference type="EMBL" id="BPLF01000003">
    <property type="protein sequence ID" value="GIX64308.1"/>
    <property type="molecule type" value="Genomic_DNA"/>
</dbReference>